<reference evidence="1" key="1">
    <citation type="submission" date="2021-01" db="EMBL/GenBank/DDBJ databases">
        <authorList>
            <consortium name="Genoscope - CEA"/>
            <person name="William W."/>
        </authorList>
    </citation>
    <scope>NUCLEOTIDE SEQUENCE</scope>
</reference>
<dbReference type="AlphaFoldDB" id="A0A8S1URW3"/>
<proteinExistence type="predicted"/>
<comment type="caution">
    <text evidence="1">The sequence shown here is derived from an EMBL/GenBank/DDBJ whole genome shotgun (WGS) entry which is preliminary data.</text>
</comment>
<sequence>MSALLKKQSTLQQQHQLQSVMEMQFLRQRRQSLCYCIHHYCFCCNTLIENELIRLMGLQSIYSSTFYKWNPKVPHIIIFEQANVAALRKIFMNFSSRLWQSRQKCNHYEVDQTNY</sequence>
<keyword evidence="2" id="KW-1185">Reference proteome</keyword>
<evidence type="ECO:0000313" key="1">
    <source>
        <dbReference type="EMBL" id="CAD8165186.1"/>
    </source>
</evidence>
<gene>
    <name evidence="1" type="ORF">PPENT_87.1.T0420085</name>
</gene>
<evidence type="ECO:0000313" key="2">
    <source>
        <dbReference type="Proteomes" id="UP000689195"/>
    </source>
</evidence>
<name>A0A8S1URW3_9CILI</name>
<dbReference type="OrthoDB" id="10035564at2759"/>
<dbReference type="Proteomes" id="UP000689195">
    <property type="component" value="Unassembled WGS sequence"/>
</dbReference>
<organism evidence="1 2">
    <name type="scientific">Paramecium pentaurelia</name>
    <dbReference type="NCBI Taxonomy" id="43138"/>
    <lineage>
        <taxon>Eukaryota</taxon>
        <taxon>Sar</taxon>
        <taxon>Alveolata</taxon>
        <taxon>Ciliophora</taxon>
        <taxon>Intramacronucleata</taxon>
        <taxon>Oligohymenophorea</taxon>
        <taxon>Peniculida</taxon>
        <taxon>Parameciidae</taxon>
        <taxon>Paramecium</taxon>
    </lineage>
</organism>
<dbReference type="EMBL" id="CAJJDO010000042">
    <property type="protein sequence ID" value="CAD8165186.1"/>
    <property type="molecule type" value="Genomic_DNA"/>
</dbReference>
<accession>A0A8S1URW3</accession>
<protein>
    <submittedName>
        <fullName evidence="1">Uncharacterized protein</fullName>
    </submittedName>
</protein>